<keyword evidence="3 7" id="KW-0812">Transmembrane</keyword>
<evidence type="ECO:0000256" key="5">
    <source>
        <dbReference type="ARBA" id="ARBA00022989"/>
    </source>
</evidence>
<feature type="transmembrane region" description="Helical" evidence="7">
    <location>
        <begin position="57"/>
        <end position="75"/>
    </location>
</feature>
<evidence type="ECO:0000313" key="10">
    <source>
        <dbReference type="EMBL" id="WVW78053.1"/>
    </source>
</evidence>
<dbReference type="AlphaFoldDB" id="A0A1B9G3W1"/>
<dbReference type="InterPro" id="IPR004841">
    <property type="entry name" value="AA-permease/SLC12A_dom"/>
</dbReference>
<dbReference type="GeneID" id="30207775"/>
<dbReference type="Pfam" id="PF00324">
    <property type="entry name" value="AA_permease"/>
    <property type="match status" value="1"/>
</dbReference>
<evidence type="ECO:0000256" key="7">
    <source>
        <dbReference type="SAM" id="Phobius"/>
    </source>
</evidence>
<accession>A0A1B9G3W1</accession>
<evidence type="ECO:0000313" key="9">
    <source>
        <dbReference type="EMBL" id="OCF25703.1"/>
    </source>
</evidence>
<feature type="transmembrane region" description="Helical" evidence="7">
    <location>
        <begin position="287"/>
        <end position="306"/>
    </location>
</feature>
<dbReference type="PANTHER" id="PTHR43341:SF9">
    <property type="entry name" value="DICARBOXYLIC AMINO ACID PERMEASE"/>
    <property type="match status" value="1"/>
</dbReference>
<dbReference type="Gene3D" id="1.20.1740.10">
    <property type="entry name" value="Amino acid/polyamine transporter I"/>
    <property type="match status" value="1"/>
</dbReference>
<feature type="transmembrane region" description="Helical" evidence="7">
    <location>
        <begin position="128"/>
        <end position="159"/>
    </location>
</feature>
<name>A0A1B9G3W1_9TREE</name>
<dbReference type="FunFam" id="1.20.1740.10:FF:000006">
    <property type="entry name" value="General amino acid permease"/>
    <property type="match status" value="1"/>
</dbReference>
<keyword evidence="4" id="KW-0029">Amino-acid transport</keyword>
<reference evidence="10" key="2">
    <citation type="submission" date="2013-07" db="EMBL/GenBank/DDBJ databases">
        <authorList>
            <consortium name="The Broad Institute Genome Sequencing Platform"/>
            <person name="Cuomo C."/>
            <person name="Litvintseva A."/>
            <person name="Chen Y."/>
            <person name="Heitman J."/>
            <person name="Sun S."/>
            <person name="Springer D."/>
            <person name="Dromer F."/>
            <person name="Young S.K."/>
            <person name="Zeng Q."/>
            <person name="Gargeya S."/>
            <person name="Fitzgerald M."/>
            <person name="Abouelleil A."/>
            <person name="Alvarado L."/>
            <person name="Berlin A.M."/>
            <person name="Chapman S.B."/>
            <person name="Dewar J."/>
            <person name="Goldberg J."/>
            <person name="Griggs A."/>
            <person name="Gujja S."/>
            <person name="Hansen M."/>
            <person name="Howarth C."/>
            <person name="Imamovic A."/>
            <person name="Larimer J."/>
            <person name="McCowan C."/>
            <person name="Murphy C."/>
            <person name="Pearson M."/>
            <person name="Priest M."/>
            <person name="Roberts A."/>
            <person name="Saif S."/>
            <person name="Shea T."/>
            <person name="Sykes S."/>
            <person name="Wortman J."/>
            <person name="Nusbaum C."/>
            <person name="Birren B."/>
        </authorList>
    </citation>
    <scope>NUCLEOTIDE SEQUENCE</scope>
    <source>
        <strain evidence="10">CBS 10118</strain>
    </source>
</reference>
<feature type="transmembrane region" description="Helical" evidence="7">
    <location>
        <begin position="246"/>
        <end position="266"/>
    </location>
</feature>
<dbReference type="STRING" id="1296100.A0A1B9G3W1"/>
<feature type="transmembrane region" description="Helical" evidence="7">
    <location>
        <begin position="87"/>
        <end position="107"/>
    </location>
</feature>
<organism evidence="9">
    <name type="scientific">Kwoniella bestiolae CBS 10118</name>
    <dbReference type="NCBI Taxonomy" id="1296100"/>
    <lineage>
        <taxon>Eukaryota</taxon>
        <taxon>Fungi</taxon>
        <taxon>Dikarya</taxon>
        <taxon>Basidiomycota</taxon>
        <taxon>Agaricomycotina</taxon>
        <taxon>Tremellomycetes</taxon>
        <taxon>Tremellales</taxon>
        <taxon>Cryptococcaceae</taxon>
        <taxon>Kwoniella</taxon>
    </lineage>
</organism>
<reference evidence="9" key="1">
    <citation type="submission" date="2013-07" db="EMBL/GenBank/DDBJ databases">
        <title>The Genome Sequence of Cryptococcus bestiolae CBS10118.</title>
        <authorList>
            <consortium name="The Broad Institute Genome Sequencing Platform"/>
            <person name="Cuomo C."/>
            <person name="Litvintseva A."/>
            <person name="Chen Y."/>
            <person name="Heitman J."/>
            <person name="Sun S."/>
            <person name="Springer D."/>
            <person name="Dromer F."/>
            <person name="Young S.K."/>
            <person name="Zeng Q."/>
            <person name="Gargeya S."/>
            <person name="Fitzgerald M."/>
            <person name="Abouelleil A."/>
            <person name="Alvarado L."/>
            <person name="Berlin A.M."/>
            <person name="Chapman S.B."/>
            <person name="Dewar J."/>
            <person name="Goldberg J."/>
            <person name="Griggs A."/>
            <person name="Gujja S."/>
            <person name="Hansen M."/>
            <person name="Howarth C."/>
            <person name="Imamovic A."/>
            <person name="Larimer J."/>
            <person name="McCowan C."/>
            <person name="Murphy C."/>
            <person name="Pearson M."/>
            <person name="Priest M."/>
            <person name="Roberts A."/>
            <person name="Saif S."/>
            <person name="Shea T."/>
            <person name="Sykes S."/>
            <person name="Wortman J."/>
            <person name="Nusbaum C."/>
            <person name="Birren B."/>
        </authorList>
    </citation>
    <scope>NUCLEOTIDE SEQUENCE [LARGE SCALE GENOMIC DNA]</scope>
    <source>
        <strain evidence="9">CBS 10118</strain>
    </source>
</reference>
<protein>
    <submittedName>
        <fullName evidence="9">Amino acid transporter</fullName>
    </submittedName>
</protein>
<dbReference type="PIRSF" id="PIRSF006060">
    <property type="entry name" value="AA_transporter"/>
    <property type="match status" value="1"/>
</dbReference>
<evidence type="ECO:0000259" key="8">
    <source>
        <dbReference type="Pfam" id="PF00324"/>
    </source>
</evidence>
<evidence type="ECO:0000256" key="4">
    <source>
        <dbReference type="ARBA" id="ARBA00022970"/>
    </source>
</evidence>
<dbReference type="OrthoDB" id="10062876at2759"/>
<dbReference type="PANTHER" id="PTHR43341">
    <property type="entry name" value="AMINO ACID PERMEASE"/>
    <property type="match status" value="1"/>
</dbReference>
<proteinExistence type="predicted"/>
<evidence type="ECO:0000256" key="1">
    <source>
        <dbReference type="ARBA" id="ARBA00004141"/>
    </source>
</evidence>
<feature type="transmembrane region" description="Helical" evidence="7">
    <location>
        <begin position="165"/>
        <end position="187"/>
    </location>
</feature>
<dbReference type="VEuPathDB" id="FungiDB:I302_03376"/>
<feature type="transmembrane region" description="Helical" evidence="7">
    <location>
        <begin position="420"/>
        <end position="442"/>
    </location>
</feature>
<keyword evidence="2" id="KW-0813">Transport</keyword>
<evidence type="ECO:0000256" key="2">
    <source>
        <dbReference type="ARBA" id="ARBA00022448"/>
    </source>
</evidence>
<dbReference type="GO" id="GO:0016020">
    <property type="term" value="C:membrane"/>
    <property type="evidence" value="ECO:0007669"/>
    <property type="project" value="UniProtKB-SubCell"/>
</dbReference>
<dbReference type="InterPro" id="IPR050524">
    <property type="entry name" value="APC_YAT"/>
</dbReference>
<evidence type="ECO:0000313" key="11">
    <source>
        <dbReference type="Proteomes" id="UP000092730"/>
    </source>
</evidence>
<dbReference type="GO" id="GO:0015171">
    <property type="term" value="F:amino acid transmembrane transporter activity"/>
    <property type="evidence" value="ECO:0007669"/>
    <property type="project" value="TreeGrafter"/>
</dbReference>
<feature type="transmembrane region" description="Helical" evidence="7">
    <location>
        <begin position="199"/>
        <end position="217"/>
    </location>
</feature>
<feature type="transmembrane region" description="Helical" evidence="7">
    <location>
        <begin position="495"/>
        <end position="514"/>
    </location>
</feature>
<dbReference type="KEGG" id="kbi:30207775"/>
<evidence type="ECO:0000256" key="6">
    <source>
        <dbReference type="ARBA" id="ARBA00023136"/>
    </source>
</evidence>
<evidence type="ECO:0000256" key="3">
    <source>
        <dbReference type="ARBA" id="ARBA00022692"/>
    </source>
</evidence>
<dbReference type="RefSeq" id="XP_019046773.1">
    <property type="nucleotide sequence ID" value="XM_019190025.1"/>
</dbReference>
<keyword evidence="6 7" id="KW-0472">Membrane</keyword>
<reference evidence="10" key="4">
    <citation type="submission" date="2024-02" db="EMBL/GenBank/DDBJ databases">
        <title>Comparative genomics of Cryptococcus and Kwoniella reveals pathogenesis evolution and contrasting modes of karyotype evolution via chromosome fusion or intercentromeric recombination.</title>
        <authorList>
            <person name="Coelho M.A."/>
            <person name="David-Palma M."/>
            <person name="Shea T."/>
            <person name="Bowers K."/>
            <person name="McGinley-Smith S."/>
            <person name="Mohammad A.W."/>
            <person name="Gnirke A."/>
            <person name="Yurkov A.M."/>
            <person name="Nowrousian M."/>
            <person name="Sun S."/>
            <person name="Cuomo C.A."/>
            <person name="Heitman J."/>
        </authorList>
    </citation>
    <scope>NUCLEOTIDE SEQUENCE</scope>
    <source>
        <strain evidence="10">CBS 10118</strain>
    </source>
</reference>
<feature type="domain" description="Amino acid permease/ SLC12A" evidence="8">
    <location>
        <begin position="57"/>
        <end position="515"/>
    </location>
</feature>
<sequence>MSTKQTGEKDIYALDEINASHPPHLGSPEVIVSEVHNAVLGEEGEGGTRRELKPRQMSMIAIGGAIGTGLILGSGTSLARSGPASCFIAYSIVGSVVYGALCALAEMSTLYPTKKGFAGHGTRFVDEAFGFVTALLYLCKYFIVSPSQIIAFSLIIRYWNSEVNGAVWVTILLIFVIGMNFAGIKWFGEFEFWCSFTKILILSGLILLSLIIDLGGVPGQDRIGFRYWKDGKAFKAYKEPGSLGRFLGFMNALVLAVFAYSGTEIVGVTVGEAKNPRVAVPKAVKQTFWRIAIFYCFGILVVGMAVDSSSTALAQANSKGTAGGANASPFVVAVVQAGIRFVPSIANAGLLVFTISAANSDQYIASRTLYGMARDGHAPKIFMKCNKRGVPWVAFCITSPFMMLAYLVSSSNSLTVFNYFSSAISLFGGLIWVCILSSHIAFMRAMKAQGVSRDTLPYRAPFMPYYSYYSLFVICIVCFFKGFDAFMPFNYKNFITHYIGIPVFVIGYFGFRFFKGVRSPSPAEVDLQTGLREFEELEEVVDIEGQKLTLKQKAFSYLKNW</sequence>
<feature type="transmembrane region" description="Helical" evidence="7">
    <location>
        <begin position="463"/>
        <end position="483"/>
    </location>
</feature>
<gene>
    <name evidence="9" type="ORF">I302_03376</name>
    <name evidence="10" type="ORF">I302_100004</name>
</gene>
<comment type="subcellular location">
    <subcellularLocation>
        <location evidence="1">Membrane</location>
        <topology evidence="1">Multi-pass membrane protein</topology>
    </subcellularLocation>
</comment>
<dbReference type="EMBL" id="KI894020">
    <property type="protein sequence ID" value="OCF25703.1"/>
    <property type="molecule type" value="Genomic_DNA"/>
</dbReference>
<keyword evidence="5 7" id="KW-1133">Transmembrane helix</keyword>
<dbReference type="EMBL" id="CP144541">
    <property type="protein sequence ID" value="WVW78053.1"/>
    <property type="molecule type" value="Genomic_DNA"/>
</dbReference>
<keyword evidence="11" id="KW-1185">Reference proteome</keyword>
<dbReference type="Proteomes" id="UP000092730">
    <property type="component" value="Chromosome 1"/>
</dbReference>
<feature type="transmembrane region" description="Helical" evidence="7">
    <location>
        <begin position="337"/>
        <end position="358"/>
    </location>
</feature>
<feature type="transmembrane region" description="Helical" evidence="7">
    <location>
        <begin position="389"/>
        <end position="408"/>
    </location>
</feature>
<reference evidence="9" key="3">
    <citation type="submission" date="2014-01" db="EMBL/GenBank/DDBJ databases">
        <title>Evolution of pathogenesis and genome organization in the Tremellales.</title>
        <authorList>
            <person name="Cuomo C."/>
            <person name="Litvintseva A."/>
            <person name="Heitman J."/>
            <person name="Chen Y."/>
            <person name="Sun S."/>
            <person name="Springer D."/>
            <person name="Dromer F."/>
            <person name="Young S."/>
            <person name="Zeng Q."/>
            <person name="Chapman S."/>
            <person name="Gujja S."/>
            <person name="Saif S."/>
            <person name="Birren B."/>
        </authorList>
    </citation>
    <scope>NUCLEOTIDE SEQUENCE</scope>
    <source>
        <strain evidence="9">CBS 10118</strain>
    </source>
</reference>